<keyword evidence="8 13" id="KW-0297">G-protein coupled receptor</keyword>
<keyword evidence="12 13" id="KW-0807">Transducer</keyword>
<organism evidence="15 16">
    <name type="scientific">Octodon degus</name>
    <name type="common">Degu</name>
    <name type="synonym">Sciurus degus</name>
    <dbReference type="NCBI Taxonomy" id="10160"/>
    <lineage>
        <taxon>Eukaryota</taxon>
        <taxon>Metazoa</taxon>
        <taxon>Chordata</taxon>
        <taxon>Craniata</taxon>
        <taxon>Vertebrata</taxon>
        <taxon>Euteleostomi</taxon>
        <taxon>Mammalia</taxon>
        <taxon>Eutheria</taxon>
        <taxon>Euarchontoglires</taxon>
        <taxon>Glires</taxon>
        <taxon>Rodentia</taxon>
        <taxon>Hystricomorpha</taxon>
        <taxon>Octodontidae</taxon>
        <taxon>Octodon</taxon>
    </lineage>
</organism>
<proteinExistence type="inferred from homology"/>
<evidence type="ECO:0000256" key="6">
    <source>
        <dbReference type="ARBA" id="ARBA00022692"/>
    </source>
</evidence>
<dbReference type="PROSITE" id="PS50262">
    <property type="entry name" value="G_PROTEIN_RECEP_F1_2"/>
    <property type="match status" value="1"/>
</dbReference>
<dbReference type="GO" id="GO:0016503">
    <property type="term" value="F:pheromone receptor activity"/>
    <property type="evidence" value="ECO:0007669"/>
    <property type="project" value="InterPro"/>
</dbReference>
<dbReference type="RefSeq" id="XP_004644767.1">
    <property type="nucleotide sequence ID" value="XM_004644710.1"/>
</dbReference>
<comment type="similarity">
    <text evidence="3 13">Belongs to the G-protein coupled receptor 1 family.</text>
</comment>
<comment type="subcellular location">
    <subcellularLocation>
        <location evidence="2 13">Cell membrane</location>
        <topology evidence="2 13">Multi-pass membrane protein</topology>
    </subcellularLocation>
</comment>
<dbReference type="FunFam" id="1.20.1070.10:FF:000033">
    <property type="entry name" value="Vomeronasal type-1 receptor"/>
    <property type="match status" value="1"/>
</dbReference>
<keyword evidence="11" id="KW-0325">Glycoprotein</keyword>
<evidence type="ECO:0000256" key="7">
    <source>
        <dbReference type="ARBA" id="ARBA00022989"/>
    </source>
</evidence>
<protein>
    <recommendedName>
        <fullName evidence="13">Vomeronasal type-1 receptor</fullName>
    </recommendedName>
</protein>
<evidence type="ECO:0000256" key="10">
    <source>
        <dbReference type="ARBA" id="ARBA00023170"/>
    </source>
</evidence>
<feature type="transmembrane region" description="Helical" evidence="13">
    <location>
        <begin position="261"/>
        <end position="282"/>
    </location>
</feature>
<dbReference type="Pfam" id="PF03402">
    <property type="entry name" value="V1R"/>
    <property type="match status" value="1"/>
</dbReference>
<gene>
    <name evidence="16" type="primary">LOC101582671</name>
</gene>
<evidence type="ECO:0000256" key="11">
    <source>
        <dbReference type="ARBA" id="ARBA00023180"/>
    </source>
</evidence>
<reference evidence="16" key="1">
    <citation type="submission" date="2025-08" db="UniProtKB">
        <authorList>
            <consortium name="RefSeq"/>
        </authorList>
    </citation>
    <scope>IDENTIFICATION</scope>
</reference>
<evidence type="ECO:0000256" key="9">
    <source>
        <dbReference type="ARBA" id="ARBA00023136"/>
    </source>
</evidence>
<dbReference type="Proteomes" id="UP000515203">
    <property type="component" value="Unplaced"/>
</dbReference>
<keyword evidence="7 13" id="KW-1133">Transmembrane helix</keyword>
<dbReference type="PANTHER" id="PTHR24062">
    <property type="entry name" value="VOMERONASAL TYPE-1 RECEPTOR"/>
    <property type="match status" value="1"/>
</dbReference>
<dbReference type="AlphaFoldDB" id="A0A6P3FT18"/>
<evidence type="ECO:0000256" key="4">
    <source>
        <dbReference type="ARBA" id="ARBA00022475"/>
    </source>
</evidence>
<evidence type="ECO:0000313" key="16">
    <source>
        <dbReference type="RefSeq" id="XP_004644767.1"/>
    </source>
</evidence>
<comment type="function">
    <text evidence="1">Putative pheromone receptor.</text>
</comment>
<dbReference type="OrthoDB" id="9576884at2759"/>
<dbReference type="Gene3D" id="1.20.1070.10">
    <property type="entry name" value="Rhodopsin 7-helix transmembrane proteins"/>
    <property type="match status" value="1"/>
</dbReference>
<feature type="transmembrane region" description="Helical" evidence="13">
    <location>
        <begin position="29"/>
        <end position="53"/>
    </location>
</feature>
<evidence type="ECO:0000256" key="1">
    <source>
        <dbReference type="ARBA" id="ARBA00003878"/>
    </source>
</evidence>
<feature type="transmembrane region" description="Helical" evidence="13">
    <location>
        <begin position="216"/>
        <end position="234"/>
    </location>
</feature>
<dbReference type="GO" id="GO:0005886">
    <property type="term" value="C:plasma membrane"/>
    <property type="evidence" value="ECO:0007669"/>
    <property type="project" value="UniProtKB-SubCell"/>
</dbReference>
<dbReference type="FunCoup" id="A0A6P3FT18">
    <property type="interactions" value="473"/>
</dbReference>
<feature type="transmembrane region" description="Helical" evidence="13">
    <location>
        <begin position="150"/>
        <end position="177"/>
    </location>
</feature>
<sequence length="335" mass="38120">MGNDTQTNDCYNNLNDILEINGKITSKDLAIGIIFLSQAIIGVLGNFFVLWHYNFIFQRGRRLRPTDVILKHLFVANSLVLLSGGVPRTMAAFGLKLFFNDFKCKSLLYIERVGRRVSMGTICLLRVLQNIMISPVNSCWKNVKGKVQKYIGFSLGSCWILNILINLIIPLYAWYSYVHGYDRIMKKQLNIGYCCLIDYGLAIGSIYITVVVFPEVCFSLLIVWASGSMVFILYRHKQVVQHIHVANTSLRSPESRATHSILLLVSTFISFYTVSTIIQISITLTYNLRLWLVNACDIISACFPTMSPFLIISQDSSIMRHCFACTRNTKLFDLF</sequence>
<feature type="transmembrane region" description="Helical" evidence="13">
    <location>
        <begin position="288"/>
        <end position="311"/>
    </location>
</feature>
<name>A0A6P3FT18_OCTDE</name>
<evidence type="ECO:0000256" key="13">
    <source>
        <dbReference type="RuleBase" id="RU364061"/>
    </source>
</evidence>
<feature type="transmembrane region" description="Helical" evidence="13">
    <location>
        <begin position="189"/>
        <end position="210"/>
    </location>
</feature>
<evidence type="ECO:0000256" key="5">
    <source>
        <dbReference type="ARBA" id="ARBA00022507"/>
    </source>
</evidence>
<evidence type="ECO:0000313" key="15">
    <source>
        <dbReference type="Proteomes" id="UP000515203"/>
    </source>
</evidence>
<evidence type="ECO:0000256" key="12">
    <source>
        <dbReference type="ARBA" id="ARBA00023224"/>
    </source>
</evidence>
<dbReference type="PRINTS" id="PR01534">
    <property type="entry name" value="VOMERONASL1R"/>
</dbReference>
<keyword evidence="5 13" id="KW-0589">Pheromone response</keyword>
<dbReference type="GO" id="GO:0007606">
    <property type="term" value="P:sensory perception of chemical stimulus"/>
    <property type="evidence" value="ECO:0007669"/>
    <property type="project" value="UniProtKB-ARBA"/>
</dbReference>
<evidence type="ECO:0000259" key="14">
    <source>
        <dbReference type="PROSITE" id="PS50262"/>
    </source>
</evidence>
<dbReference type="GO" id="GO:0019236">
    <property type="term" value="P:response to pheromone"/>
    <property type="evidence" value="ECO:0007669"/>
    <property type="project" value="UniProtKB-KW"/>
</dbReference>
<evidence type="ECO:0000256" key="2">
    <source>
        <dbReference type="ARBA" id="ARBA00004651"/>
    </source>
</evidence>
<evidence type="ECO:0000256" key="3">
    <source>
        <dbReference type="ARBA" id="ARBA00010663"/>
    </source>
</evidence>
<feature type="transmembrane region" description="Helical" evidence="13">
    <location>
        <begin position="74"/>
        <end position="99"/>
    </location>
</feature>
<dbReference type="InterPro" id="IPR004072">
    <property type="entry name" value="Vmron_rcpt_1"/>
</dbReference>
<keyword evidence="9 13" id="KW-0472">Membrane</keyword>
<evidence type="ECO:0000256" key="8">
    <source>
        <dbReference type="ARBA" id="ARBA00023040"/>
    </source>
</evidence>
<keyword evidence="10 13" id="KW-0675">Receptor</keyword>
<dbReference type="GeneID" id="101582671"/>
<keyword evidence="4 13" id="KW-1003">Cell membrane</keyword>
<dbReference type="InterPro" id="IPR017452">
    <property type="entry name" value="GPCR_Rhodpsn_7TM"/>
</dbReference>
<accession>A0A6P3FT18</accession>
<dbReference type="InParanoid" id="A0A6P3FT18"/>
<keyword evidence="15" id="KW-1185">Reference proteome</keyword>
<keyword evidence="6 13" id="KW-0812">Transmembrane</keyword>
<feature type="domain" description="G-protein coupled receptors family 1 profile" evidence="14">
    <location>
        <begin position="45"/>
        <end position="311"/>
    </location>
</feature>
<dbReference type="SUPFAM" id="SSF81321">
    <property type="entry name" value="Family A G protein-coupled receptor-like"/>
    <property type="match status" value="1"/>
</dbReference>